<keyword evidence="3" id="KW-1185">Reference proteome</keyword>
<keyword evidence="1" id="KW-0732">Signal</keyword>
<proteinExistence type="predicted"/>
<name>A0AAV1C7A2_OLDCO</name>
<dbReference type="EMBL" id="OX459118">
    <property type="protein sequence ID" value="CAI9091221.1"/>
    <property type="molecule type" value="Genomic_DNA"/>
</dbReference>
<reference evidence="2" key="1">
    <citation type="submission" date="2023-03" db="EMBL/GenBank/DDBJ databases">
        <authorList>
            <person name="Julca I."/>
        </authorList>
    </citation>
    <scope>NUCLEOTIDE SEQUENCE</scope>
</reference>
<dbReference type="AlphaFoldDB" id="A0AAV1C7A2"/>
<evidence type="ECO:0000313" key="3">
    <source>
        <dbReference type="Proteomes" id="UP001161247"/>
    </source>
</evidence>
<organism evidence="2 3">
    <name type="scientific">Oldenlandia corymbosa var. corymbosa</name>
    <dbReference type="NCBI Taxonomy" id="529605"/>
    <lineage>
        <taxon>Eukaryota</taxon>
        <taxon>Viridiplantae</taxon>
        <taxon>Streptophyta</taxon>
        <taxon>Embryophyta</taxon>
        <taxon>Tracheophyta</taxon>
        <taxon>Spermatophyta</taxon>
        <taxon>Magnoliopsida</taxon>
        <taxon>eudicotyledons</taxon>
        <taxon>Gunneridae</taxon>
        <taxon>Pentapetalae</taxon>
        <taxon>asterids</taxon>
        <taxon>lamiids</taxon>
        <taxon>Gentianales</taxon>
        <taxon>Rubiaceae</taxon>
        <taxon>Rubioideae</taxon>
        <taxon>Spermacoceae</taxon>
        <taxon>Hedyotis-Oldenlandia complex</taxon>
        <taxon>Oldenlandia</taxon>
    </lineage>
</organism>
<feature type="signal peptide" evidence="1">
    <location>
        <begin position="1"/>
        <end position="27"/>
    </location>
</feature>
<sequence>MGIKKLRLMNKAFLMKLGWAMLGHLEANWVKAVKSKYGSASQDGQGLRRSRTGLGSLTPLGKYGSPWSKEPNSCWSLEMVVVPPPVADVGDDESCGSKTAGGK</sequence>
<evidence type="ECO:0000313" key="2">
    <source>
        <dbReference type="EMBL" id="CAI9091221.1"/>
    </source>
</evidence>
<accession>A0AAV1C7A2</accession>
<feature type="chain" id="PRO_5043718197" evidence="1">
    <location>
        <begin position="28"/>
        <end position="103"/>
    </location>
</feature>
<gene>
    <name evidence="2" type="ORF">OLC1_LOCUS3200</name>
</gene>
<dbReference type="Proteomes" id="UP001161247">
    <property type="component" value="Chromosome 1"/>
</dbReference>
<protein>
    <submittedName>
        <fullName evidence="2">OLC1v1026186C1</fullName>
    </submittedName>
</protein>
<evidence type="ECO:0000256" key="1">
    <source>
        <dbReference type="SAM" id="SignalP"/>
    </source>
</evidence>